<organism evidence="1 2">
    <name type="scientific">Candidatus Scalindua brodae</name>
    <dbReference type="NCBI Taxonomy" id="237368"/>
    <lineage>
        <taxon>Bacteria</taxon>
        <taxon>Pseudomonadati</taxon>
        <taxon>Planctomycetota</taxon>
        <taxon>Candidatus Brocadiia</taxon>
        <taxon>Candidatus Brocadiales</taxon>
        <taxon>Candidatus Scalinduaceae</taxon>
        <taxon>Candidatus Scalindua</taxon>
    </lineage>
</organism>
<accession>A0A0B0EHE9</accession>
<evidence type="ECO:0000313" key="1">
    <source>
        <dbReference type="EMBL" id="KHE92497.1"/>
    </source>
</evidence>
<comment type="caution">
    <text evidence="1">The sequence shown here is derived from an EMBL/GenBank/DDBJ whole genome shotgun (WGS) entry which is preliminary data.</text>
</comment>
<sequence>MKNLLDSERFDYPIEINSMPDGIYCAEIKSIPGLCAYGSSIIEAIDELKIVKHSAFELMLRQGKEIPVPTVHLEIPIDDFEQLPNKEQIDKFVVL</sequence>
<evidence type="ECO:0008006" key="3">
    <source>
        <dbReference type="Google" id="ProtNLM"/>
    </source>
</evidence>
<protein>
    <recommendedName>
        <fullName evidence="3">HicB-like antitoxin of toxin-antitoxin system domain-containing protein</fullName>
    </recommendedName>
</protein>
<gene>
    <name evidence="1" type="ORF">SCABRO_01746</name>
</gene>
<dbReference type="AlphaFoldDB" id="A0A0B0EHE9"/>
<dbReference type="Gene3D" id="3.30.160.250">
    <property type="match status" value="1"/>
</dbReference>
<dbReference type="EMBL" id="JRYO01000123">
    <property type="protein sequence ID" value="KHE92497.1"/>
    <property type="molecule type" value="Genomic_DNA"/>
</dbReference>
<dbReference type="InterPro" id="IPR035069">
    <property type="entry name" value="TTHA1013/TTHA0281-like"/>
</dbReference>
<dbReference type="Proteomes" id="UP000030652">
    <property type="component" value="Unassembled WGS sequence"/>
</dbReference>
<dbReference type="SUPFAM" id="SSF143100">
    <property type="entry name" value="TTHA1013/TTHA0281-like"/>
    <property type="match status" value="1"/>
</dbReference>
<evidence type="ECO:0000313" key="2">
    <source>
        <dbReference type="Proteomes" id="UP000030652"/>
    </source>
</evidence>
<name>A0A0B0EHE9_9BACT</name>
<proteinExistence type="predicted"/>
<reference evidence="1 2" key="1">
    <citation type="submission" date="2014-10" db="EMBL/GenBank/DDBJ databases">
        <title>Draft genome of anammox bacterium scalindua brodae, obtained using differential coverage binning of sequence data from two enrichment reactors.</title>
        <authorList>
            <person name="Speth D.R."/>
            <person name="Russ L."/>
            <person name="Kartal B."/>
            <person name="Op den Camp H.J."/>
            <person name="Dutilh B.E."/>
            <person name="Jetten M.S."/>
        </authorList>
    </citation>
    <scope>NUCLEOTIDE SEQUENCE [LARGE SCALE GENOMIC DNA]</scope>
    <source>
        <strain evidence="1">RU1</strain>
    </source>
</reference>